<proteinExistence type="predicted"/>
<organism evidence="3 4">
    <name type="scientific">Ruminococcus difficilis</name>
    <dbReference type="NCBI Taxonomy" id="2763069"/>
    <lineage>
        <taxon>Bacteria</taxon>
        <taxon>Bacillati</taxon>
        <taxon>Bacillota</taxon>
        <taxon>Clostridia</taxon>
        <taxon>Eubacteriales</taxon>
        <taxon>Oscillospiraceae</taxon>
        <taxon>Ruminococcus</taxon>
    </lineage>
</organism>
<dbReference type="Pfam" id="PF01841">
    <property type="entry name" value="Transglut_core"/>
    <property type="match status" value="1"/>
</dbReference>
<keyword evidence="4" id="KW-1185">Reference proteome</keyword>
<dbReference type="PANTHER" id="PTHR46333">
    <property type="entry name" value="CYTOKINESIS PROTEIN 3"/>
    <property type="match status" value="1"/>
</dbReference>
<evidence type="ECO:0000313" key="4">
    <source>
        <dbReference type="Proteomes" id="UP000633365"/>
    </source>
</evidence>
<dbReference type="Gene3D" id="3.10.620.30">
    <property type="match status" value="1"/>
</dbReference>
<evidence type="ECO:0000259" key="2">
    <source>
        <dbReference type="SMART" id="SM00460"/>
    </source>
</evidence>
<feature type="chain" id="PRO_5038701485" description="Transglutaminase-like domain-containing protein" evidence="1">
    <location>
        <begin position="20"/>
        <end position="434"/>
    </location>
</feature>
<reference evidence="3" key="1">
    <citation type="submission" date="2021-01" db="EMBL/GenBank/DDBJ databases">
        <title>Genome public.</title>
        <authorList>
            <person name="Liu C."/>
            <person name="Sun Q."/>
        </authorList>
    </citation>
    <scope>NUCLEOTIDE SEQUENCE</scope>
    <source>
        <strain evidence="3">M6</strain>
    </source>
</reference>
<feature type="domain" description="Transglutaminase-like" evidence="2">
    <location>
        <begin position="219"/>
        <end position="275"/>
    </location>
</feature>
<name>A0A934WQC4_9FIRM</name>
<dbReference type="PROSITE" id="PS51257">
    <property type="entry name" value="PROKAR_LIPOPROTEIN"/>
    <property type="match status" value="1"/>
</dbReference>
<dbReference type="SUPFAM" id="SSF54001">
    <property type="entry name" value="Cysteine proteinases"/>
    <property type="match status" value="1"/>
</dbReference>
<dbReference type="InterPro" id="IPR038765">
    <property type="entry name" value="Papain-like_cys_pep_sf"/>
</dbReference>
<protein>
    <recommendedName>
        <fullName evidence="2">Transglutaminase-like domain-containing protein</fullName>
    </recommendedName>
</protein>
<keyword evidence="1" id="KW-0732">Signal</keyword>
<evidence type="ECO:0000313" key="3">
    <source>
        <dbReference type="EMBL" id="MBK6087458.1"/>
    </source>
</evidence>
<gene>
    <name evidence="3" type="ORF">JKK62_02130</name>
</gene>
<accession>A0A934WQC4</accession>
<feature type="signal peptide" evidence="1">
    <location>
        <begin position="1"/>
        <end position="19"/>
    </location>
</feature>
<sequence>MKKQWMILLLILLTGCLCSCSLSDILPTVQFPQRTTETVTPYKEVKPDNLTYSEGYEPVTSTYSYDALLSEGEKQLYNKIVANCYDISPDPTEDRYPIPRIELNGYSLSEAEVRTTSKALTDDHPEIFWLTGTMGYYSDESMTAIQIYSAFSPEEVSKRLNAIHSVANAFYTTVPDGLSAFEREVMVHDFLIDHVEYDKDVDTINLDNNNPDTYTAYGALVNKVSVCEGYVRAFQMLLNGLGVECVGVIGESHDQMHIWNAVKLDESWYYVDPTWDDQEQTYARHLYCNVNEDYLLEDHTISPLFTSLEDEEINGNTGEYSASVMNIYIPECTDDIMGYYKQKTPHLSDYDAADVKSGMLTAAQRQEEYFVFYVEDDLDYQTVITDLFVDYPQHFFSYINAVNNSLSDYSVDESNIGYFTHERSRIVAVELHYY</sequence>
<comment type="caution">
    <text evidence="3">The sequence shown here is derived from an EMBL/GenBank/DDBJ whole genome shotgun (WGS) entry which is preliminary data.</text>
</comment>
<evidence type="ECO:0000256" key="1">
    <source>
        <dbReference type="SAM" id="SignalP"/>
    </source>
</evidence>
<dbReference type="AlphaFoldDB" id="A0A934WQC4"/>
<dbReference type="SMART" id="SM00460">
    <property type="entry name" value="TGc"/>
    <property type="match status" value="1"/>
</dbReference>
<dbReference type="EMBL" id="JAEQMG010000035">
    <property type="protein sequence ID" value="MBK6087458.1"/>
    <property type="molecule type" value="Genomic_DNA"/>
</dbReference>
<dbReference type="GO" id="GO:0005737">
    <property type="term" value="C:cytoplasm"/>
    <property type="evidence" value="ECO:0007669"/>
    <property type="project" value="TreeGrafter"/>
</dbReference>
<dbReference type="PANTHER" id="PTHR46333:SF2">
    <property type="entry name" value="CYTOKINESIS PROTEIN 3"/>
    <property type="match status" value="1"/>
</dbReference>
<dbReference type="InterPro" id="IPR052557">
    <property type="entry name" value="CAP/Cytokinesis_protein"/>
</dbReference>
<dbReference type="InterPro" id="IPR002931">
    <property type="entry name" value="Transglutaminase-like"/>
</dbReference>
<dbReference type="RefSeq" id="WP_201426762.1">
    <property type="nucleotide sequence ID" value="NZ_JAEQMG010000035.1"/>
</dbReference>
<dbReference type="Proteomes" id="UP000633365">
    <property type="component" value="Unassembled WGS sequence"/>
</dbReference>